<accession>A0ABD1AN96</accession>
<sequence>MQSLITTQKTNSCLSANKASCIALVFSSLNSSSRFDSLRRDKTHRKYKLLNPLAMAFLLPNLSPFLLQTGKSLKEKPISLSSSSSSNSYELEEDSLSPLSLSSVQAPPVRGAQVKTKPSVQDKYQHGKDEFYINLGLAVRTLREDLPLLFTKDLNYDIYRDDITFVDPMNTFSGIENYKLIFWALRFHGKILFRDISLEIFRVWQPSENKILIRWNLKGVPRVPWEVKGEFQGTSRYKLDRNGKIYEHKVDNLAFNFPHQLKPATSVLDLVTACPASPNPTFMFGSVDSYSSSWIDFYQAVQRTLTKQEEHMLGQDHFVPCS</sequence>
<dbReference type="PANTHER" id="PTHR31094:SF3">
    <property type="entry name" value="OS04G0613300 PROTEIN"/>
    <property type="match status" value="1"/>
</dbReference>
<dbReference type="InterPro" id="IPR018790">
    <property type="entry name" value="DUF2358"/>
</dbReference>
<dbReference type="Pfam" id="PF10184">
    <property type="entry name" value="DUF2358"/>
    <property type="match status" value="1"/>
</dbReference>
<dbReference type="InterPro" id="IPR032710">
    <property type="entry name" value="NTF2-like_dom_sf"/>
</dbReference>
<evidence type="ECO:0000313" key="2">
    <source>
        <dbReference type="Proteomes" id="UP001558713"/>
    </source>
</evidence>
<protein>
    <submittedName>
        <fullName evidence="1">Uncharacterized protein</fullName>
    </submittedName>
</protein>
<dbReference type="AlphaFoldDB" id="A0ABD1AN96"/>
<keyword evidence="2" id="KW-1185">Reference proteome</keyword>
<proteinExistence type="predicted"/>
<gene>
    <name evidence="1" type="ORF">V5N11_001327</name>
</gene>
<dbReference type="EMBL" id="JBANAX010000514">
    <property type="protein sequence ID" value="KAL1205619.1"/>
    <property type="molecule type" value="Genomic_DNA"/>
</dbReference>
<name>A0ABD1AN96_CARAN</name>
<reference evidence="1 2" key="1">
    <citation type="submission" date="2024-04" db="EMBL/GenBank/DDBJ databases">
        <title>Genome assembly C_amara_ONT_v2.</title>
        <authorList>
            <person name="Yant L."/>
            <person name="Moore C."/>
            <person name="Slenker M."/>
        </authorList>
    </citation>
    <scope>NUCLEOTIDE SEQUENCE [LARGE SCALE GENOMIC DNA]</scope>
    <source>
        <tissue evidence="1">Leaf</tissue>
    </source>
</reference>
<comment type="caution">
    <text evidence="1">The sequence shown here is derived from an EMBL/GenBank/DDBJ whole genome shotgun (WGS) entry which is preliminary data.</text>
</comment>
<organism evidence="1 2">
    <name type="scientific">Cardamine amara subsp. amara</name>
    <dbReference type="NCBI Taxonomy" id="228776"/>
    <lineage>
        <taxon>Eukaryota</taxon>
        <taxon>Viridiplantae</taxon>
        <taxon>Streptophyta</taxon>
        <taxon>Embryophyta</taxon>
        <taxon>Tracheophyta</taxon>
        <taxon>Spermatophyta</taxon>
        <taxon>Magnoliopsida</taxon>
        <taxon>eudicotyledons</taxon>
        <taxon>Gunneridae</taxon>
        <taxon>Pentapetalae</taxon>
        <taxon>rosids</taxon>
        <taxon>malvids</taxon>
        <taxon>Brassicales</taxon>
        <taxon>Brassicaceae</taxon>
        <taxon>Cardamineae</taxon>
        <taxon>Cardamine</taxon>
    </lineage>
</organism>
<dbReference type="Gene3D" id="3.10.450.50">
    <property type="match status" value="1"/>
</dbReference>
<dbReference type="PANTHER" id="PTHR31094">
    <property type="entry name" value="RIKEN CDNA 2310061I04 GENE"/>
    <property type="match status" value="1"/>
</dbReference>
<evidence type="ECO:0000313" key="1">
    <source>
        <dbReference type="EMBL" id="KAL1205619.1"/>
    </source>
</evidence>
<dbReference type="Proteomes" id="UP001558713">
    <property type="component" value="Unassembled WGS sequence"/>
</dbReference>
<dbReference type="SUPFAM" id="SSF54427">
    <property type="entry name" value="NTF2-like"/>
    <property type="match status" value="1"/>
</dbReference>